<dbReference type="AlphaFoldDB" id="A0A5C5YDZ1"/>
<dbReference type="InterPro" id="IPR036412">
    <property type="entry name" value="HAD-like_sf"/>
</dbReference>
<comment type="caution">
    <text evidence="2">The sequence shown here is derived from an EMBL/GenBank/DDBJ whole genome shotgun (WGS) entry which is preliminary data.</text>
</comment>
<dbReference type="RefSeq" id="WP_146390752.1">
    <property type="nucleotide sequence ID" value="NZ_SJPK01000003.1"/>
</dbReference>
<dbReference type="Pfam" id="PF12710">
    <property type="entry name" value="HAD"/>
    <property type="match status" value="1"/>
</dbReference>
<feature type="signal peptide" evidence="1">
    <location>
        <begin position="1"/>
        <end position="25"/>
    </location>
</feature>
<evidence type="ECO:0000256" key="1">
    <source>
        <dbReference type="SAM" id="SignalP"/>
    </source>
</evidence>
<sequence precursor="true">MSTFQKLQLFSLTTVAAFLVAPLQAADPLPSWNDGTTKQSIVDFVNKVTEEGSGDFVPVAERIAVFDNDGTLWSENPLPFQVIFAAAEIKRLLPEHPEWNDNAAVQAFIKSDVAALTANHNKGLLEVLALTHAGMSTDAYDQRVKDWLATAEHPRWKKPYSQCVYQPMIELLEYLRANDFQTWIVSGGGLSFMRVLSEQTYGIPPQQVIGSHGQATFEMKDGVPTLTKTLETVFVDDKAGKPAGIYQFIGRRPIAAFGNSDGDQAMLEYTTIDNPRPSFGMIIHHTDAEREYAYDAKPKSSGKLITALEAAPTHGWTVVDMKKDWETVLAE</sequence>
<accession>A0A5C5YDZ1</accession>
<dbReference type="EMBL" id="SJPK01000003">
    <property type="protein sequence ID" value="TWT73198.1"/>
    <property type="molecule type" value="Genomic_DNA"/>
</dbReference>
<keyword evidence="1" id="KW-0732">Signal</keyword>
<organism evidence="2 3">
    <name type="scientific">Allorhodopirellula solitaria</name>
    <dbReference type="NCBI Taxonomy" id="2527987"/>
    <lineage>
        <taxon>Bacteria</taxon>
        <taxon>Pseudomonadati</taxon>
        <taxon>Planctomycetota</taxon>
        <taxon>Planctomycetia</taxon>
        <taxon>Pirellulales</taxon>
        <taxon>Pirellulaceae</taxon>
        <taxon>Allorhodopirellula</taxon>
    </lineage>
</organism>
<dbReference type="SUPFAM" id="SSF56784">
    <property type="entry name" value="HAD-like"/>
    <property type="match status" value="1"/>
</dbReference>
<keyword evidence="2" id="KW-0378">Hydrolase</keyword>
<dbReference type="InterPro" id="IPR023214">
    <property type="entry name" value="HAD_sf"/>
</dbReference>
<proteinExistence type="predicted"/>
<dbReference type="GO" id="GO:0016787">
    <property type="term" value="F:hydrolase activity"/>
    <property type="evidence" value="ECO:0007669"/>
    <property type="project" value="UniProtKB-KW"/>
</dbReference>
<feature type="chain" id="PRO_5023105310" evidence="1">
    <location>
        <begin position="26"/>
        <end position="331"/>
    </location>
</feature>
<dbReference type="Proteomes" id="UP000318053">
    <property type="component" value="Unassembled WGS sequence"/>
</dbReference>
<evidence type="ECO:0000313" key="3">
    <source>
        <dbReference type="Proteomes" id="UP000318053"/>
    </source>
</evidence>
<keyword evidence="3" id="KW-1185">Reference proteome</keyword>
<evidence type="ECO:0000313" key="2">
    <source>
        <dbReference type="EMBL" id="TWT73198.1"/>
    </source>
</evidence>
<dbReference type="OrthoDB" id="9799365at2"/>
<gene>
    <name evidence="2" type="ORF">CA85_16650</name>
</gene>
<name>A0A5C5YDZ1_9BACT</name>
<dbReference type="Gene3D" id="3.40.50.1000">
    <property type="entry name" value="HAD superfamily/HAD-like"/>
    <property type="match status" value="1"/>
</dbReference>
<protein>
    <submittedName>
        <fullName evidence="2">Haloacid dehalogenase-like hydrolase</fullName>
    </submittedName>
</protein>
<reference evidence="2 3" key="1">
    <citation type="submission" date="2019-02" db="EMBL/GenBank/DDBJ databases">
        <title>Deep-cultivation of Planctomycetes and their phenomic and genomic characterization uncovers novel biology.</title>
        <authorList>
            <person name="Wiegand S."/>
            <person name="Jogler M."/>
            <person name="Boedeker C."/>
            <person name="Pinto D."/>
            <person name="Vollmers J."/>
            <person name="Rivas-Marin E."/>
            <person name="Kohn T."/>
            <person name="Peeters S.H."/>
            <person name="Heuer A."/>
            <person name="Rast P."/>
            <person name="Oberbeckmann S."/>
            <person name="Bunk B."/>
            <person name="Jeske O."/>
            <person name="Meyerdierks A."/>
            <person name="Storesund J.E."/>
            <person name="Kallscheuer N."/>
            <person name="Luecker S."/>
            <person name="Lage O.M."/>
            <person name="Pohl T."/>
            <person name="Merkel B.J."/>
            <person name="Hornburger P."/>
            <person name="Mueller R.-W."/>
            <person name="Bruemmer F."/>
            <person name="Labrenz M."/>
            <person name="Spormann A.M."/>
            <person name="Op Den Camp H."/>
            <person name="Overmann J."/>
            <person name="Amann R."/>
            <person name="Jetten M.S.M."/>
            <person name="Mascher T."/>
            <person name="Medema M.H."/>
            <person name="Devos D.P."/>
            <person name="Kaster A.-K."/>
            <person name="Ovreas L."/>
            <person name="Rohde M."/>
            <person name="Galperin M.Y."/>
            <person name="Jogler C."/>
        </authorList>
    </citation>
    <scope>NUCLEOTIDE SEQUENCE [LARGE SCALE GENOMIC DNA]</scope>
    <source>
        <strain evidence="2 3">CA85</strain>
    </source>
</reference>